<evidence type="ECO:0000256" key="4">
    <source>
        <dbReference type="ARBA" id="ARBA00022737"/>
    </source>
</evidence>
<keyword evidence="4" id="KW-0677">Repeat</keyword>
<keyword evidence="6" id="KW-0865">Zymogen</keyword>
<name>A0A1U7ZRS5_NELNU</name>
<dbReference type="eggNOG" id="KOG1340">
    <property type="taxonomic scope" value="Eukaryota"/>
</dbReference>
<dbReference type="InterPro" id="IPR051428">
    <property type="entry name" value="Sphingo_Act-Surfact_Prot"/>
</dbReference>
<evidence type="ECO:0000256" key="3">
    <source>
        <dbReference type="ARBA" id="ARBA00022729"/>
    </source>
</evidence>
<proteinExistence type="predicted"/>
<dbReference type="Pfam" id="PF03489">
    <property type="entry name" value="SapB_2"/>
    <property type="match status" value="2"/>
</dbReference>
<feature type="domain" description="Saposin B-type" evidence="13">
    <location>
        <begin position="63"/>
        <end position="142"/>
    </location>
</feature>
<keyword evidence="5" id="KW-0064">Aspartyl protease</keyword>
<evidence type="ECO:0000313" key="14">
    <source>
        <dbReference type="Proteomes" id="UP000189703"/>
    </source>
</evidence>
<dbReference type="RefSeq" id="XP_010256940.1">
    <property type="nucleotide sequence ID" value="XM_010258638.1"/>
</dbReference>
<dbReference type="Proteomes" id="UP000189703">
    <property type="component" value="Unplaced"/>
</dbReference>
<sequence length="243" mass="27847">MVVRGGLLFLLVLGISWVYVDARVLEISDISQREMVVPDVYVRQIHLKELKNKLQAFDLIPRNERVCDLCEQFTAQALYYLGENKTQSEVIDMLHVACSSLHSFKQQCITLVDYYGPLFFLEISEIQPGEFCKKVNLCNKMLSTPKQHQNSCSLCHRFVAEILVKLKDPGTQLDIIEIFLKGCDAVEGYLKECKKLVFEYAPLILDNAQHILETTDICTKFHACQPSVIEPGDIFYQQHTLII</sequence>
<dbReference type="PANTHER" id="PTHR11480">
    <property type="entry name" value="SAPOSIN-RELATED"/>
    <property type="match status" value="1"/>
</dbReference>
<protein>
    <recommendedName>
        <fullName evidence="10">Pulmonary surfactant-associated protein B</fullName>
    </recommendedName>
    <alternativeName>
        <fullName evidence="11">Pulmonary surfactant-associated proteolipid SPL(Phe)</fullName>
    </alternativeName>
</protein>
<evidence type="ECO:0000256" key="8">
    <source>
        <dbReference type="ARBA" id="ARBA00023180"/>
    </source>
</evidence>
<dbReference type="InterPro" id="IPR007856">
    <property type="entry name" value="SapB_1"/>
</dbReference>
<reference evidence="15 16" key="1">
    <citation type="submission" date="2025-04" db="UniProtKB">
        <authorList>
            <consortium name="RefSeq"/>
        </authorList>
    </citation>
    <scope>IDENTIFICATION</scope>
</reference>
<dbReference type="Pfam" id="PF05184">
    <property type="entry name" value="SapB_1"/>
    <property type="match status" value="2"/>
</dbReference>
<dbReference type="InterPro" id="IPR011001">
    <property type="entry name" value="Saposin-like"/>
</dbReference>
<dbReference type="GO" id="GO:0004190">
    <property type="term" value="F:aspartic-type endopeptidase activity"/>
    <property type="evidence" value="ECO:0007669"/>
    <property type="project" value="UniProtKB-KW"/>
</dbReference>
<keyword evidence="14" id="KW-1185">Reference proteome</keyword>
<evidence type="ECO:0000313" key="15">
    <source>
        <dbReference type="RefSeq" id="XP_010256940.1"/>
    </source>
</evidence>
<dbReference type="SUPFAM" id="SSF47862">
    <property type="entry name" value="Saposin"/>
    <property type="match status" value="2"/>
</dbReference>
<evidence type="ECO:0000256" key="2">
    <source>
        <dbReference type="ARBA" id="ARBA00022525"/>
    </source>
</evidence>
<dbReference type="GeneID" id="104597199"/>
<accession>A0A1U7ZRS5</accession>
<gene>
    <name evidence="15 16 17" type="primary">LOC104597199</name>
</gene>
<dbReference type="PANTHER" id="PTHR11480:SF3">
    <property type="entry name" value="BCDNA.GH08312"/>
    <property type="match status" value="1"/>
</dbReference>
<evidence type="ECO:0000256" key="6">
    <source>
        <dbReference type="ARBA" id="ARBA00023145"/>
    </source>
</evidence>
<evidence type="ECO:0000256" key="7">
    <source>
        <dbReference type="ARBA" id="ARBA00023157"/>
    </source>
</evidence>
<evidence type="ECO:0000259" key="13">
    <source>
        <dbReference type="PROSITE" id="PS50015"/>
    </source>
</evidence>
<keyword evidence="2" id="KW-0964">Secreted</keyword>
<evidence type="ECO:0000256" key="10">
    <source>
        <dbReference type="ARBA" id="ARBA00041094"/>
    </source>
</evidence>
<dbReference type="FunFam" id="1.10.225.10:FF:000008">
    <property type="entry name" value="Pulmonary surfactant-associated protein B"/>
    <property type="match status" value="2"/>
</dbReference>
<evidence type="ECO:0000256" key="5">
    <source>
        <dbReference type="ARBA" id="ARBA00022750"/>
    </source>
</evidence>
<dbReference type="GO" id="GO:0006629">
    <property type="term" value="P:lipid metabolic process"/>
    <property type="evidence" value="ECO:0007669"/>
    <property type="project" value="InterPro"/>
</dbReference>
<keyword evidence="3 12" id="KW-0732">Signal</keyword>
<keyword evidence="5" id="KW-0645">Protease</keyword>
<evidence type="ECO:0000313" key="16">
    <source>
        <dbReference type="RefSeq" id="XP_010256941.1"/>
    </source>
</evidence>
<evidence type="ECO:0000256" key="1">
    <source>
        <dbReference type="ARBA" id="ARBA00004239"/>
    </source>
</evidence>
<evidence type="ECO:0000256" key="9">
    <source>
        <dbReference type="ARBA" id="ARBA00037221"/>
    </source>
</evidence>
<dbReference type="Gene3D" id="1.10.225.10">
    <property type="entry name" value="Saposin-like"/>
    <property type="match status" value="2"/>
</dbReference>
<dbReference type="RefSeq" id="XP_019053310.1">
    <property type="nucleotide sequence ID" value="XM_019197765.1"/>
</dbReference>
<dbReference type="InterPro" id="IPR008139">
    <property type="entry name" value="SaposinB_dom"/>
</dbReference>
<keyword evidence="5" id="KW-0378">Hydrolase</keyword>
<dbReference type="SMART" id="SM00741">
    <property type="entry name" value="SapB"/>
    <property type="match status" value="2"/>
</dbReference>
<feature type="signal peptide" evidence="12">
    <location>
        <begin position="1"/>
        <end position="22"/>
    </location>
</feature>
<keyword evidence="8" id="KW-0325">Glycoprotein</keyword>
<dbReference type="OrthoDB" id="69496at2759"/>
<dbReference type="STRING" id="4432.A0A1U7ZRS5"/>
<feature type="chain" id="PRO_5010665256" description="Pulmonary surfactant-associated protein B" evidence="12">
    <location>
        <begin position="23"/>
        <end position="243"/>
    </location>
</feature>
<keyword evidence="7" id="KW-1015">Disulfide bond</keyword>
<feature type="domain" description="Saposin B-type" evidence="13">
    <location>
        <begin position="148"/>
        <end position="228"/>
    </location>
</feature>
<dbReference type="GO" id="GO:0005615">
    <property type="term" value="C:extracellular space"/>
    <property type="evidence" value="ECO:0000318"/>
    <property type="project" value="GO_Central"/>
</dbReference>
<dbReference type="AlphaFoldDB" id="A0A1U7ZRS5"/>
<dbReference type="PROSITE" id="PS50015">
    <property type="entry name" value="SAP_B"/>
    <property type="match status" value="2"/>
</dbReference>
<comment type="subcellular location">
    <subcellularLocation>
        <location evidence="1">Secreted</location>
        <location evidence="1">Extracellular space</location>
    </subcellularLocation>
</comment>
<evidence type="ECO:0000256" key="11">
    <source>
        <dbReference type="ARBA" id="ARBA00041785"/>
    </source>
</evidence>
<dbReference type="RefSeq" id="XP_010256941.1">
    <property type="nucleotide sequence ID" value="XM_010258639.2"/>
</dbReference>
<dbReference type="InterPro" id="IPR008138">
    <property type="entry name" value="SapB_2"/>
</dbReference>
<dbReference type="OMA" id="GMCHRAI"/>
<evidence type="ECO:0000313" key="17">
    <source>
        <dbReference type="RefSeq" id="XP_019053310.1"/>
    </source>
</evidence>
<dbReference type="KEGG" id="nnu:104597199"/>
<comment type="function">
    <text evidence="9">Pulmonary surfactant-associated proteins promote alveolar stability by lowering the surface tension at the air-liquid interface in the peripheral air spaces. SP-B increases the collapse pressure of palmitic acid to nearly 70 millinewtons per meter.</text>
</comment>
<organism evidence="14 16">
    <name type="scientific">Nelumbo nucifera</name>
    <name type="common">Sacred lotus</name>
    <dbReference type="NCBI Taxonomy" id="4432"/>
    <lineage>
        <taxon>Eukaryota</taxon>
        <taxon>Viridiplantae</taxon>
        <taxon>Streptophyta</taxon>
        <taxon>Embryophyta</taxon>
        <taxon>Tracheophyta</taxon>
        <taxon>Spermatophyta</taxon>
        <taxon>Magnoliopsida</taxon>
        <taxon>Proteales</taxon>
        <taxon>Nelumbonaceae</taxon>
        <taxon>Nelumbo</taxon>
    </lineage>
</organism>
<evidence type="ECO:0000256" key="12">
    <source>
        <dbReference type="SAM" id="SignalP"/>
    </source>
</evidence>